<dbReference type="OrthoDB" id="2751365at2759"/>
<sequence>MISSALSSPSVPLDVVEQVFHHLCPYTGKSTREDIVTAQKALARCACVCRAFHRPAAAVLWKQQQLINVCRILPTLTVASAQAHAPGAVEGSALAPGDADEDGLIVYEACQQSPECPMEGCYYLPGPISAEEWSRFQFYAHFIRHLDHGDEKLAPSVLSLLHRHAEGKPLFPNLLWLKWDLSTPELTWVITPILRELILTYDRPDEGRSAYVEYDDPEPTFSKVLLPTALRNLPALQDLHLPKLCCASFWLPLVQEPTGTFVVENLRVLKLQDSLGVLMDGGLSVISAIPFLKVLEIEHRPRLHLSDPGRAPIFDMTSIRTFGNLLVLRVEGSATEVAALVDAIVAPKLLYAQLVREDRENPLKVPCLPGLALTTLCGRNATTLFSLAVDLQAAYIFEPYWSSTDEITDDGERPFLSIMQAVLQLHELQKLDIYLYIPRTHGGARGLGALLQPAMLEAWPLLDSLTITVAAVTPDTFLAIARSCHYLEKLTVRCLCEDFARLLPPAASSAVAPQSTGKRKKHPLREVHLFDATAVSDPVDVARIAQFLHDLFPTLEPTRCWRDWRGIEEPEKDDWPVIMEKLVQLQGGEE</sequence>
<dbReference type="Gene3D" id="3.80.10.10">
    <property type="entry name" value="Ribonuclease Inhibitor"/>
    <property type="match status" value="1"/>
</dbReference>
<dbReference type="HOGENOM" id="CLU_021164_3_1_1"/>
<proteinExistence type="predicted"/>
<dbReference type="InterPro" id="IPR032675">
    <property type="entry name" value="LRR_dom_sf"/>
</dbReference>
<dbReference type="InParanoid" id="S8E7G9"/>
<keyword evidence="2" id="KW-1185">Reference proteome</keyword>
<organism evidence="1 2">
    <name type="scientific">Fomitopsis schrenkii</name>
    <name type="common">Brown rot fungus</name>
    <dbReference type="NCBI Taxonomy" id="2126942"/>
    <lineage>
        <taxon>Eukaryota</taxon>
        <taxon>Fungi</taxon>
        <taxon>Dikarya</taxon>
        <taxon>Basidiomycota</taxon>
        <taxon>Agaricomycotina</taxon>
        <taxon>Agaricomycetes</taxon>
        <taxon>Polyporales</taxon>
        <taxon>Fomitopsis</taxon>
    </lineage>
</organism>
<evidence type="ECO:0000313" key="2">
    <source>
        <dbReference type="Proteomes" id="UP000015241"/>
    </source>
</evidence>
<dbReference type="Proteomes" id="UP000015241">
    <property type="component" value="Unassembled WGS sequence"/>
</dbReference>
<dbReference type="AlphaFoldDB" id="S8E7G9"/>
<accession>S8E7G9</accession>
<reference evidence="1 2" key="1">
    <citation type="journal article" date="2012" name="Science">
        <title>The Paleozoic origin of enzymatic lignin decomposition reconstructed from 31 fungal genomes.</title>
        <authorList>
            <person name="Floudas D."/>
            <person name="Binder M."/>
            <person name="Riley R."/>
            <person name="Barry K."/>
            <person name="Blanchette R.A."/>
            <person name="Henrissat B."/>
            <person name="Martinez A.T."/>
            <person name="Otillar R."/>
            <person name="Spatafora J.W."/>
            <person name="Yadav J.S."/>
            <person name="Aerts A."/>
            <person name="Benoit I."/>
            <person name="Boyd A."/>
            <person name="Carlson A."/>
            <person name="Copeland A."/>
            <person name="Coutinho P.M."/>
            <person name="de Vries R.P."/>
            <person name="Ferreira P."/>
            <person name="Findley K."/>
            <person name="Foster B."/>
            <person name="Gaskell J."/>
            <person name="Glotzer D."/>
            <person name="Gorecki P."/>
            <person name="Heitman J."/>
            <person name="Hesse C."/>
            <person name="Hori C."/>
            <person name="Igarashi K."/>
            <person name="Jurgens J.A."/>
            <person name="Kallen N."/>
            <person name="Kersten P."/>
            <person name="Kohler A."/>
            <person name="Kuees U."/>
            <person name="Kumar T.K.A."/>
            <person name="Kuo A."/>
            <person name="LaButti K."/>
            <person name="Larrondo L.F."/>
            <person name="Lindquist E."/>
            <person name="Ling A."/>
            <person name="Lombard V."/>
            <person name="Lucas S."/>
            <person name="Lundell T."/>
            <person name="Martin R."/>
            <person name="McLaughlin D.J."/>
            <person name="Morgenstern I."/>
            <person name="Morin E."/>
            <person name="Murat C."/>
            <person name="Nagy L.G."/>
            <person name="Nolan M."/>
            <person name="Ohm R.A."/>
            <person name="Patyshakuliyeva A."/>
            <person name="Rokas A."/>
            <person name="Ruiz-Duenas F.J."/>
            <person name="Sabat G."/>
            <person name="Salamov A."/>
            <person name="Samejima M."/>
            <person name="Schmutz J."/>
            <person name="Slot J.C."/>
            <person name="St John F."/>
            <person name="Stenlid J."/>
            <person name="Sun H."/>
            <person name="Sun S."/>
            <person name="Syed K."/>
            <person name="Tsang A."/>
            <person name="Wiebenga A."/>
            <person name="Young D."/>
            <person name="Pisabarro A."/>
            <person name="Eastwood D.C."/>
            <person name="Martin F."/>
            <person name="Cullen D."/>
            <person name="Grigoriev I.V."/>
            <person name="Hibbett D.S."/>
        </authorList>
    </citation>
    <scope>NUCLEOTIDE SEQUENCE</scope>
    <source>
        <strain evidence="2">FP-58527</strain>
    </source>
</reference>
<evidence type="ECO:0008006" key="3">
    <source>
        <dbReference type="Google" id="ProtNLM"/>
    </source>
</evidence>
<gene>
    <name evidence="1" type="ORF">FOMPIDRAFT_1050773</name>
</gene>
<protein>
    <recommendedName>
        <fullName evidence="3">F-box domain-containing protein</fullName>
    </recommendedName>
</protein>
<dbReference type="SUPFAM" id="SSF52047">
    <property type="entry name" value="RNI-like"/>
    <property type="match status" value="1"/>
</dbReference>
<dbReference type="EMBL" id="KE504158">
    <property type="protein sequence ID" value="EPS99263.1"/>
    <property type="molecule type" value="Genomic_DNA"/>
</dbReference>
<evidence type="ECO:0000313" key="1">
    <source>
        <dbReference type="EMBL" id="EPS99263.1"/>
    </source>
</evidence>
<name>S8E7G9_FOMSC</name>